<comment type="caution">
    <text evidence="3">The sequence shown here is derived from an EMBL/GenBank/DDBJ whole genome shotgun (WGS) entry which is preliminary data.</text>
</comment>
<dbReference type="Gene3D" id="3.30.420.10">
    <property type="entry name" value="Ribonuclease H-like superfamily/Ribonuclease H"/>
    <property type="match status" value="1"/>
</dbReference>
<dbReference type="InterPro" id="IPR001584">
    <property type="entry name" value="Integrase_cat-core"/>
</dbReference>
<name>A0A2V1ISP8_9BACT</name>
<dbReference type="AlphaFoldDB" id="A0A2V1ISP8"/>
<evidence type="ECO:0000256" key="1">
    <source>
        <dbReference type="ARBA" id="ARBA00009277"/>
    </source>
</evidence>
<dbReference type="InterPro" id="IPR054353">
    <property type="entry name" value="IstA-like_C"/>
</dbReference>
<keyword evidence="4" id="KW-1185">Reference proteome</keyword>
<dbReference type="Proteomes" id="UP000244925">
    <property type="component" value="Unassembled WGS sequence"/>
</dbReference>
<dbReference type="InterPro" id="IPR012337">
    <property type="entry name" value="RNaseH-like_sf"/>
</dbReference>
<dbReference type="PANTHER" id="PTHR35004">
    <property type="entry name" value="TRANSPOSASE RV3428C-RELATED"/>
    <property type="match status" value="1"/>
</dbReference>
<dbReference type="SUPFAM" id="SSF53098">
    <property type="entry name" value="Ribonuclease H-like"/>
    <property type="match status" value="1"/>
</dbReference>
<dbReference type="PROSITE" id="PS50994">
    <property type="entry name" value="INTEGRASE"/>
    <property type="match status" value="1"/>
</dbReference>
<dbReference type="PANTHER" id="PTHR35004:SF8">
    <property type="entry name" value="TRANSPOSASE RV3428C-RELATED"/>
    <property type="match status" value="1"/>
</dbReference>
<proteinExistence type="inferred from homology"/>
<dbReference type="GO" id="GO:0003676">
    <property type="term" value="F:nucleic acid binding"/>
    <property type="evidence" value="ECO:0007669"/>
    <property type="project" value="InterPro"/>
</dbReference>
<dbReference type="NCBIfam" id="NF033546">
    <property type="entry name" value="transpos_IS21"/>
    <property type="match status" value="1"/>
</dbReference>
<evidence type="ECO:0000259" key="2">
    <source>
        <dbReference type="PROSITE" id="PS50994"/>
    </source>
</evidence>
<dbReference type="GO" id="GO:0015074">
    <property type="term" value="P:DNA integration"/>
    <property type="evidence" value="ECO:0007669"/>
    <property type="project" value="InterPro"/>
</dbReference>
<dbReference type="EMBL" id="PUBV01000085">
    <property type="protein sequence ID" value="PWB05030.1"/>
    <property type="molecule type" value="Genomic_DNA"/>
</dbReference>
<evidence type="ECO:0000313" key="4">
    <source>
        <dbReference type="Proteomes" id="UP000244925"/>
    </source>
</evidence>
<dbReference type="Pfam" id="PF22483">
    <property type="entry name" value="Mu-transpos_C_2"/>
    <property type="match status" value="1"/>
</dbReference>
<evidence type="ECO:0000313" key="3">
    <source>
        <dbReference type="EMBL" id="PWB05030.1"/>
    </source>
</evidence>
<dbReference type="InterPro" id="IPR036397">
    <property type="entry name" value="RNaseH_sf"/>
</dbReference>
<feature type="domain" description="Integrase catalytic" evidence="2">
    <location>
        <begin position="131"/>
        <end position="321"/>
    </location>
</feature>
<organism evidence="3 4">
    <name type="scientific">Paramuribaculum intestinale</name>
    <dbReference type="NCBI Taxonomy" id="2094151"/>
    <lineage>
        <taxon>Bacteria</taxon>
        <taxon>Pseudomonadati</taxon>
        <taxon>Bacteroidota</taxon>
        <taxon>Bacteroidia</taxon>
        <taxon>Bacteroidales</taxon>
        <taxon>Muribaculaceae</taxon>
        <taxon>Paramuribaculum</taxon>
    </lineage>
</organism>
<protein>
    <submittedName>
        <fullName evidence="3">IS21 family transposase</fullName>
    </submittedName>
</protein>
<accession>A0A2V1ISP8</accession>
<reference evidence="4" key="1">
    <citation type="submission" date="2018-02" db="EMBL/GenBank/DDBJ databases">
        <authorList>
            <person name="Clavel T."/>
            <person name="Strowig T."/>
        </authorList>
    </citation>
    <scope>NUCLEOTIDE SEQUENCE [LARGE SCALE GENOMIC DNA]</scope>
    <source>
        <strain evidence="4">DSM 100764</strain>
    </source>
</reference>
<sequence>MANRKLSMNKLRQVLRCHANGNGAKSISNLTGIARNTVRKYLRRFMELNRGIEDLLKLEDPDLNEIFGVRAVGSEPVSSRHQELMGLMPDYVRRLKKRGMTRQKLYDDYIGSHPGGYSRSTFSRLMRLYVAQMHPIAHLEHKAGDKMYVDYAGDRLELVDRDSGGIIAVEVFVAILPCSQLTYVEAVMSQRKEDFIRCCENALHFYGGAPAAIVPDNLKAAVKKASRYEAELNEDYAAFAEHHGCAVIPARVRKPRDKALVEGAVKLIYRSIYPLVRQRTHHDLVSLNAAIRTALELHNNARMSGRPYSRREQFEDLERMYLRPLNPIRFELKERHTATVQRNGHVRLDRHYYSVPHRLIGRKVNILYDSRTVEIYCGGDRVAVHPRGWRPYGYTTEPNHLASAHRDLSGWSVEGFLRQGARIHADVEDFLRHVIESKTHPEQAYKSCKGILSFASRVGNDRLVRACRRAASSGLYNYSAVDSILRSRHDCLDDDTLPGQECEESAQMPRHANIRGKEYFR</sequence>
<comment type="similarity">
    <text evidence="1">Belongs to the transposase IS21/IS408/IS1162 family.</text>
</comment>
<gene>
    <name evidence="3" type="ORF">C5O25_12920</name>
</gene>